<dbReference type="EMBL" id="MHHR01000027">
    <property type="protein sequence ID" value="OGY33672.1"/>
    <property type="molecule type" value="Genomic_DNA"/>
</dbReference>
<dbReference type="InterPro" id="IPR005913">
    <property type="entry name" value="dTDP_dehydrorham_reduct"/>
</dbReference>
<feature type="domain" description="RmlD-like substrate binding" evidence="3">
    <location>
        <begin position="1"/>
        <end position="272"/>
    </location>
</feature>
<reference evidence="4 5" key="1">
    <citation type="journal article" date="2016" name="Nat. Commun.">
        <title>Thousands of microbial genomes shed light on interconnected biogeochemical processes in an aquifer system.</title>
        <authorList>
            <person name="Anantharaman K."/>
            <person name="Brown C.T."/>
            <person name="Hug L.A."/>
            <person name="Sharon I."/>
            <person name="Castelle C.J."/>
            <person name="Probst A.J."/>
            <person name="Thomas B.C."/>
            <person name="Singh A."/>
            <person name="Wilkins M.J."/>
            <person name="Karaoz U."/>
            <person name="Brodie E.L."/>
            <person name="Williams K.H."/>
            <person name="Hubbard S.S."/>
            <person name="Banfield J.F."/>
        </authorList>
    </citation>
    <scope>NUCLEOTIDE SEQUENCE [LARGE SCALE GENOMIC DNA]</scope>
</reference>
<keyword evidence="2" id="KW-0521">NADP</keyword>
<name>A0A1G1X0Y4_9BACT</name>
<evidence type="ECO:0000313" key="5">
    <source>
        <dbReference type="Proteomes" id="UP000177528"/>
    </source>
</evidence>
<dbReference type="AlphaFoldDB" id="A0A1G1X0Y4"/>
<dbReference type="Proteomes" id="UP000177528">
    <property type="component" value="Unassembled WGS sequence"/>
</dbReference>
<evidence type="ECO:0000256" key="2">
    <source>
        <dbReference type="RuleBase" id="RU364082"/>
    </source>
</evidence>
<accession>A0A1G1X0Y4</accession>
<dbReference type="PANTHER" id="PTHR10491">
    <property type="entry name" value="DTDP-4-DEHYDRORHAMNOSE REDUCTASE"/>
    <property type="match status" value="1"/>
</dbReference>
<dbReference type="InterPro" id="IPR029903">
    <property type="entry name" value="RmlD-like-bd"/>
</dbReference>
<dbReference type="GO" id="GO:0008831">
    <property type="term" value="F:dTDP-4-dehydrorhamnose reductase activity"/>
    <property type="evidence" value="ECO:0007669"/>
    <property type="project" value="UniProtKB-EC"/>
</dbReference>
<organism evidence="4 5">
    <name type="scientific">Candidatus Andersenbacteria bacterium RIFCSPHIGHO2_12_FULL_45_11</name>
    <dbReference type="NCBI Taxonomy" id="1797281"/>
    <lineage>
        <taxon>Bacteria</taxon>
        <taxon>Candidatus Anderseniibacteriota</taxon>
    </lineage>
</organism>
<proteinExistence type="inferred from homology"/>
<dbReference type="InterPro" id="IPR036291">
    <property type="entry name" value="NAD(P)-bd_dom_sf"/>
</dbReference>
<gene>
    <name evidence="4" type="ORF">A3D99_00115</name>
</gene>
<dbReference type="CDD" id="cd05254">
    <property type="entry name" value="dTDP_HR_like_SDR_e"/>
    <property type="match status" value="1"/>
</dbReference>
<evidence type="ECO:0000256" key="1">
    <source>
        <dbReference type="ARBA" id="ARBA00010944"/>
    </source>
</evidence>
<dbReference type="NCBIfam" id="TIGR01214">
    <property type="entry name" value="rmlD"/>
    <property type="match status" value="1"/>
</dbReference>
<dbReference type="SUPFAM" id="SSF51735">
    <property type="entry name" value="NAD(P)-binding Rossmann-fold domains"/>
    <property type="match status" value="1"/>
</dbReference>
<dbReference type="Pfam" id="PF04321">
    <property type="entry name" value="RmlD_sub_bind"/>
    <property type="match status" value="1"/>
</dbReference>
<dbReference type="GO" id="GO:0005829">
    <property type="term" value="C:cytosol"/>
    <property type="evidence" value="ECO:0007669"/>
    <property type="project" value="TreeGrafter"/>
</dbReference>
<comment type="pathway">
    <text evidence="2">Carbohydrate biosynthesis; dTDP-L-rhamnose biosynthesis.</text>
</comment>
<dbReference type="EC" id="1.1.1.133" evidence="2"/>
<keyword evidence="2" id="KW-0560">Oxidoreductase</keyword>
<evidence type="ECO:0000313" key="4">
    <source>
        <dbReference type="EMBL" id="OGY33672.1"/>
    </source>
</evidence>
<dbReference type="GO" id="GO:0019305">
    <property type="term" value="P:dTDP-rhamnose biosynthetic process"/>
    <property type="evidence" value="ECO:0007669"/>
    <property type="project" value="UniProtKB-UniPathway"/>
</dbReference>
<comment type="caution">
    <text evidence="4">The sequence shown here is derived from an EMBL/GenBank/DDBJ whole genome shotgun (WGS) entry which is preliminary data.</text>
</comment>
<evidence type="ECO:0000259" key="3">
    <source>
        <dbReference type="Pfam" id="PF04321"/>
    </source>
</evidence>
<protein>
    <recommendedName>
        <fullName evidence="2">dTDP-4-dehydrorhamnose reductase</fullName>
        <ecNumber evidence="2">1.1.1.133</ecNumber>
    </recommendedName>
</protein>
<dbReference type="Gene3D" id="3.90.25.10">
    <property type="entry name" value="UDP-galactose 4-epimerase, domain 1"/>
    <property type="match status" value="1"/>
</dbReference>
<dbReference type="UniPathway" id="UPA00124"/>
<comment type="function">
    <text evidence="2">Catalyzes the reduction of dTDP-6-deoxy-L-lyxo-4-hexulose to yield dTDP-L-rhamnose.</text>
</comment>
<comment type="similarity">
    <text evidence="1 2">Belongs to the dTDP-4-dehydrorhamnose reductase family.</text>
</comment>
<dbReference type="Gene3D" id="3.40.50.720">
    <property type="entry name" value="NAD(P)-binding Rossmann-like Domain"/>
    <property type="match status" value="1"/>
</dbReference>
<dbReference type="PANTHER" id="PTHR10491:SF4">
    <property type="entry name" value="METHIONINE ADENOSYLTRANSFERASE 2 SUBUNIT BETA"/>
    <property type="match status" value="1"/>
</dbReference>
<sequence length="275" mass="30102">MSFVIVGAKGMLGSMLSVVFADKHPILLDKDEIDITNETSVRKALRDAGATHVINAAAYTNVDGAEEHSDTAFAVNEIGVKNLGLICRELSATLVHFSTDYVFPGTNEDGYTEADSPGPAINVYGQSKLAGERALKESGCNFYLVRTAWLYGPNGKNFVDTMLQLAQKQDHLQVVSDQRGCPTYTKDLAEYVRTLLEGAYPFGIYHGVNTGNASWFEFAQKIFEYTSSIAIVVKPISSAQFPRPAKRPAFSILQNTKGPSMRSWQDALAEYVRGV</sequence>